<organism evidence="1">
    <name type="scientific">Anguilla anguilla</name>
    <name type="common">European freshwater eel</name>
    <name type="synonym">Muraena anguilla</name>
    <dbReference type="NCBI Taxonomy" id="7936"/>
    <lineage>
        <taxon>Eukaryota</taxon>
        <taxon>Metazoa</taxon>
        <taxon>Chordata</taxon>
        <taxon>Craniata</taxon>
        <taxon>Vertebrata</taxon>
        <taxon>Euteleostomi</taxon>
        <taxon>Actinopterygii</taxon>
        <taxon>Neopterygii</taxon>
        <taxon>Teleostei</taxon>
        <taxon>Anguilliformes</taxon>
        <taxon>Anguillidae</taxon>
        <taxon>Anguilla</taxon>
    </lineage>
</organism>
<dbReference type="AlphaFoldDB" id="A0A0E9P9R4"/>
<sequence length="16" mass="1719">MAMLILDQGIVSEISV</sequence>
<reference evidence="1" key="1">
    <citation type="submission" date="2014-11" db="EMBL/GenBank/DDBJ databases">
        <authorList>
            <person name="Amaro Gonzalez C."/>
        </authorList>
    </citation>
    <scope>NUCLEOTIDE SEQUENCE</scope>
</reference>
<proteinExistence type="predicted"/>
<dbReference type="EMBL" id="GBXM01107974">
    <property type="protein sequence ID" value="JAH00603.1"/>
    <property type="molecule type" value="Transcribed_RNA"/>
</dbReference>
<reference evidence="1" key="2">
    <citation type="journal article" date="2015" name="Fish Shellfish Immunol.">
        <title>Early steps in the European eel (Anguilla anguilla)-Vibrio vulnificus interaction in the gills: Role of the RtxA13 toxin.</title>
        <authorList>
            <person name="Callol A."/>
            <person name="Pajuelo D."/>
            <person name="Ebbesson L."/>
            <person name="Teles M."/>
            <person name="MacKenzie S."/>
            <person name="Amaro C."/>
        </authorList>
    </citation>
    <scope>NUCLEOTIDE SEQUENCE</scope>
</reference>
<name>A0A0E9P9R4_ANGAN</name>
<evidence type="ECO:0000313" key="1">
    <source>
        <dbReference type="EMBL" id="JAH00603.1"/>
    </source>
</evidence>
<accession>A0A0E9P9R4</accession>
<protein>
    <submittedName>
        <fullName evidence="1">Uncharacterized protein</fullName>
    </submittedName>
</protein>